<reference evidence="1 2" key="1">
    <citation type="submission" date="2019-01" db="EMBL/GenBank/DDBJ databases">
        <authorList>
            <person name="Brito A."/>
        </authorList>
    </citation>
    <scope>NUCLEOTIDE SEQUENCE [LARGE SCALE GENOMIC DNA]</scope>
    <source>
        <strain evidence="1">1</strain>
    </source>
</reference>
<name>A0A563W2M1_9CYAN</name>
<accession>A0A563W2M1</accession>
<sequence length="43" mass="5199">MSEKRDSSQYILFKDSTETFTHEVFSIFQNSFLERILIIREVL</sequence>
<keyword evidence="2" id="KW-1185">Reference proteome</keyword>
<organism evidence="1 2">
    <name type="scientific">Hyella patelloides LEGE 07179</name>
    <dbReference type="NCBI Taxonomy" id="945734"/>
    <lineage>
        <taxon>Bacteria</taxon>
        <taxon>Bacillati</taxon>
        <taxon>Cyanobacteriota</taxon>
        <taxon>Cyanophyceae</taxon>
        <taxon>Pleurocapsales</taxon>
        <taxon>Hyellaceae</taxon>
        <taxon>Hyella</taxon>
    </lineage>
</organism>
<dbReference type="AlphaFoldDB" id="A0A563W2M1"/>
<gene>
    <name evidence="1" type="ORF">H1P_6500002</name>
</gene>
<protein>
    <submittedName>
        <fullName evidence="1">Uncharacterized protein</fullName>
    </submittedName>
</protein>
<proteinExistence type="predicted"/>
<evidence type="ECO:0000313" key="2">
    <source>
        <dbReference type="Proteomes" id="UP000320055"/>
    </source>
</evidence>
<dbReference type="EMBL" id="CAACVJ010000613">
    <property type="protein sequence ID" value="VEP17867.1"/>
    <property type="molecule type" value="Genomic_DNA"/>
</dbReference>
<evidence type="ECO:0000313" key="1">
    <source>
        <dbReference type="EMBL" id="VEP17867.1"/>
    </source>
</evidence>
<dbReference type="Proteomes" id="UP000320055">
    <property type="component" value="Unassembled WGS sequence"/>
</dbReference>